<dbReference type="PANTHER" id="PTHR12993:SF26">
    <property type="entry name" value="1D-MYO-INOSITOL 2-ACETAMIDO-2-DEOXY-ALPHA-D-GLUCOPYRANOSIDE DEACETYLASE"/>
    <property type="match status" value="1"/>
</dbReference>
<dbReference type="Gene3D" id="3.40.50.10320">
    <property type="entry name" value="LmbE-like"/>
    <property type="match status" value="1"/>
</dbReference>
<accession>A0A7L9IZX3</accession>
<evidence type="ECO:0000256" key="1">
    <source>
        <dbReference type="ARBA" id="ARBA00022833"/>
    </source>
</evidence>
<evidence type="ECO:0000256" key="2">
    <source>
        <dbReference type="SAM" id="MobiDB-lite"/>
    </source>
</evidence>
<dbReference type="AlphaFoldDB" id="A0A7L9IZX3"/>
<dbReference type="GO" id="GO:0016811">
    <property type="term" value="F:hydrolase activity, acting on carbon-nitrogen (but not peptide) bonds, in linear amides"/>
    <property type="evidence" value="ECO:0007669"/>
    <property type="project" value="TreeGrafter"/>
</dbReference>
<dbReference type="RefSeq" id="WP_192911071.1">
    <property type="nucleotide sequence ID" value="NZ_CP062789.1"/>
</dbReference>
<protein>
    <submittedName>
        <fullName evidence="3">PIG-L family deacetylase</fullName>
    </submittedName>
</protein>
<dbReference type="Pfam" id="PF02585">
    <property type="entry name" value="PIG-L"/>
    <property type="match status" value="1"/>
</dbReference>
<dbReference type="EMBL" id="CP062789">
    <property type="protein sequence ID" value="QOK22669.1"/>
    <property type="molecule type" value="Genomic_DNA"/>
</dbReference>
<gene>
    <name evidence="3" type="ORF">IGS73_16715</name>
</gene>
<dbReference type="InterPro" id="IPR003737">
    <property type="entry name" value="GlcNAc_PI_deacetylase-related"/>
</dbReference>
<dbReference type="PANTHER" id="PTHR12993">
    <property type="entry name" value="N-ACETYLGLUCOSAMINYL-PHOSPHATIDYLINOSITOL DE-N-ACETYLASE-RELATED"/>
    <property type="match status" value="1"/>
</dbReference>
<feature type="region of interest" description="Disordered" evidence="2">
    <location>
        <begin position="1"/>
        <end position="23"/>
    </location>
</feature>
<proteinExistence type="predicted"/>
<name>A0A7L9IZX3_9MICO</name>
<organism evidence="3 4">
    <name type="scientific">Janibacter indicus</name>
    <dbReference type="NCBI Taxonomy" id="857417"/>
    <lineage>
        <taxon>Bacteria</taxon>
        <taxon>Bacillati</taxon>
        <taxon>Actinomycetota</taxon>
        <taxon>Actinomycetes</taxon>
        <taxon>Micrococcales</taxon>
        <taxon>Intrasporangiaceae</taxon>
        <taxon>Janibacter</taxon>
    </lineage>
</organism>
<reference evidence="3 4" key="1">
    <citation type="submission" date="2020-10" db="EMBL/GenBank/DDBJ databases">
        <title>Janibacter indicus TT2 genome sequence.</title>
        <authorList>
            <person name="Lee K."/>
            <person name="Ganzorig M."/>
        </authorList>
    </citation>
    <scope>NUCLEOTIDE SEQUENCE [LARGE SCALE GENOMIC DNA]</scope>
    <source>
        <strain evidence="3 4">TT2</strain>
    </source>
</reference>
<keyword evidence="1" id="KW-0862">Zinc</keyword>
<dbReference type="Proteomes" id="UP000593998">
    <property type="component" value="Chromosome"/>
</dbReference>
<sequence length="262" mass="28029">MTTTVFFHAHPDDEASGTSGSMALTSRAGGRVVVVYATGGEHGTVPDDLGEGRSLADHRRQEAEASATVTGTARVAWLGYVDSGMTGWEHNAWDGSFHGAELDEAAGPLAAILDEEDADILVGYDWHGGYGHPDHVKVHHVAHRAAELAARRPRVLENTMNRDRMREQIEQAKAAGIDPGFSPDDPMDDGNPMGLPQSEIHHAVDVTEVIDVKRAALACHASQGDVQQMLQMPPEIFAAAFGVEHYAEPGRPEGMGSALPFV</sequence>
<evidence type="ECO:0000313" key="4">
    <source>
        <dbReference type="Proteomes" id="UP000593998"/>
    </source>
</evidence>
<dbReference type="SUPFAM" id="SSF102588">
    <property type="entry name" value="LmbE-like"/>
    <property type="match status" value="1"/>
</dbReference>
<dbReference type="GO" id="GO:0016137">
    <property type="term" value="P:glycoside metabolic process"/>
    <property type="evidence" value="ECO:0007669"/>
    <property type="project" value="UniProtKB-ARBA"/>
</dbReference>
<evidence type="ECO:0000313" key="3">
    <source>
        <dbReference type="EMBL" id="QOK22669.1"/>
    </source>
</evidence>
<dbReference type="InterPro" id="IPR024078">
    <property type="entry name" value="LmbE-like_dom_sf"/>
</dbReference>